<comment type="caution">
    <text evidence="2">The sequence shown here is derived from an EMBL/GenBank/DDBJ whole genome shotgun (WGS) entry which is preliminary data.</text>
</comment>
<organism evidence="2 3">
    <name type="scientific">Ajellomyces capsulatus</name>
    <name type="common">Darling's disease fungus</name>
    <name type="synonym">Histoplasma capsulatum</name>
    <dbReference type="NCBI Taxonomy" id="5037"/>
    <lineage>
        <taxon>Eukaryota</taxon>
        <taxon>Fungi</taxon>
        <taxon>Dikarya</taxon>
        <taxon>Ascomycota</taxon>
        <taxon>Pezizomycotina</taxon>
        <taxon>Eurotiomycetes</taxon>
        <taxon>Eurotiomycetidae</taxon>
        <taxon>Onygenales</taxon>
        <taxon>Ajellomycetaceae</taxon>
        <taxon>Histoplasma</taxon>
    </lineage>
</organism>
<proteinExistence type="predicted"/>
<accession>A0A8H8CWV8</accession>
<dbReference type="AlphaFoldDB" id="A0A8H8CWV8"/>
<dbReference type="Proteomes" id="UP000670092">
    <property type="component" value="Unassembled WGS sequence"/>
</dbReference>
<feature type="compositionally biased region" description="Polar residues" evidence="1">
    <location>
        <begin position="271"/>
        <end position="320"/>
    </location>
</feature>
<evidence type="ECO:0000313" key="3">
    <source>
        <dbReference type="Proteomes" id="UP000670092"/>
    </source>
</evidence>
<evidence type="ECO:0000313" key="2">
    <source>
        <dbReference type="EMBL" id="KAG5293551.1"/>
    </source>
</evidence>
<dbReference type="VEuPathDB" id="FungiDB:I7I52_04902"/>
<feature type="compositionally biased region" description="Polar residues" evidence="1">
    <location>
        <begin position="543"/>
        <end position="552"/>
    </location>
</feature>
<feature type="region of interest" description="Disordered" evidence="1">
    <location>
        <begin position="174"/>
        <end position="193"/>
    </location>
</feature>
<feature type="compositionally biased region" description="Basic and acidic residues" evidence="1">
    <location>
        <begin position="556"/>
        <end position="565"/>
    </location>
</feature>
<feature type="region of interest" description="Disordered" evidence="1">
    <location>
        <begin position="1"/>
        <end position="23"/>
    </location>
</feature>
<feature type="compositionally biased region" description="Low complexity" evidence="1">
    <location>
        <begin position="390"/>
        <end position="402"/>
    </location>
</feature>
<feature type="compositionally biased region" description="Polar residues" evidence="1">
    <location>
        <begin position="375"/>
        <end position="387"/>
    </location>
</feature>
<protein>
    <recommendedName>
        <fullName evidence="4">Carboxylesterase family protein</fullName>
    </recommendedName>
</protein>
<dbReference type="OrthoDB" id="3946796at2759"/>
<reference evidence="2 3" key="1">
    <citation type="submission" date="2021-01" db="EMBL/GenBank/DDBJ databases">
        <title>Chromosome-level genome assembly of a human fungal pathogen reveals clustering of transcriptionally co-regulated genes.</title>
        <authorList>
            <person name="Voorhies M."/>
            <person name="Cohen S."/>
            <person name="Shea T.P."/>
            <person name="Petrus S."/>
            <person name="Munoz J.F."/>
            <person name="Poplawski S."/>
            <person name="Goldman W.E."/>
            <person name="Michael T."/>
            <person name="Cuomo C.A."/>
            <person name="Sil A."/>
            <person name="Beyhan S."/>
        </authorList>
    </citation>
    <scope>NUCLEOTIDE SEQUENCE [LARGE SCALE GENOMIC DNA]</scope>
    <source>
        <strain evidence="2 3">G184AR</strain>
    </source>
</reference>
<feature type="region of interest" description="Disordered" evidence="1">
    <location>
        <begin position="264"/>
        <end position="638"/>
    </location>
</feature>
<feature type="compositionally biased region" description="Low complexity" evidence="1">
    <location>
        <begin position="343"/>
        <end position="353"/>
    </location>
</feature>
<feature type="compositionally biased region" description="Polar residues" evidence="1">
    <location>
        <begin position="500"/>
        <end position="535"/>
    </location>
</feature>
<feature type="compositionally biased region" description="Basic and acidic residues" evidence="1">
    <location>
        <begin position="421"/>
        <end position="437"/>
    </location>
</feature>
<gene>
    <name evidence="2" type="ORF">I7I52_04902</name>
</gene>
<feature type="compositionally biased region" description="Low complexity" evidence="1">
    <location>
        <begin position="361"/>
        <end position="374"/>
    </location>
</feature>
<evidence type="ECO:0000256" key="1">
    <source>
        <dbReference type="SAM" id="MobiDB-lite"/>
    </source>
</evidence>
<sequence>MPYITRAVSRRNNTHDIKNPTNPLYTSSVEASNITSKLDSVRNPLGETTGNYHSTPIPPKKIPISSKVTRPTDEIANNNHTTRPMVVKRSRSIKDLINPEELGIKVFRTTLLSGVDRDDIQTPPTCANSNDMEDSQRRQKDIISPNPMSQAVGEQISPKTQPPQLVPSQIAQTPRFDPELHKSPVKEGLASDDEDSFVQSIISRSAFKSNNNGKWADQAARSMPYTSHCQARDFQEFEDPLEAIDALEDALEQIGQSLPVMEENGLDSPVRASTPTDGNHVSRSNGTNIASKKHNSTLQSQHIENGSRSRLTGAKQSQPLSMRPKLSSVTTSHSTKNSDRVASKSGPSGSRRISISRKSSHSNLPSNTTSTLTSRANKTRANSTAIASISKPGFTPSKSTKPPTRPTFELPGEAISRRQKAQREERLKQEEQELQRRREFKARTPRNYSSPSFPVKETIASRSRTTLKAEEALNIINAHPDNSKRHTSLNSTRASRPESTRTSSLGTAMTRSAASSHTQPGTNATGKSVTTSASTPARPANQDIANGVSSPPNKSPGKDRDKQRSEMSPVSSSRSPITPATSCPRAADATPLVQRSRGKEIFARDRIHEIERDRERREKEEAARRARTEAAERGRIASREWAERQKLKLKLARKSQSDLPRGEMGG</sequence>
<feature type="compositionally biased region" description="Basic and acidic residues" evidence="1">
    <location>
        <begin position="597"/>
        <end position="638"/>
    </location>
</feature>
<feature type="region of interest" description="Disordered" evidence="1">
    <location>
        <begin position="116"/>
        <end position="138"/>
    </location>
</feature>
<dbReference type="EMBL" id="JAEVHI010000004">
    <property type="protein sequence ID" value="KAG5293551.1"/>
    <property type="molecule type" value="Genomic_DNA"/>
</dbReference>
<feature type="compositionally biased region" description="Basic and acidic residues" evidence="1">
    <location>
        <begin position="176"/>
        <end position="185"/>
    </location>
</feature>
<name>A0A8H8CWV8_AJECA</name>
<feature type="compositionally biased region" description="Low complexity" evidence="1">
    <location>
        <begin position="566"/>
        <end position="576"/>
    </location>
</feature>
<evidence type="ECO:0008006" key="4">
    <source>
        <dbReference type="Google" id="ProtNLM"/>
    </source>
</evidence>